<organism evidence="7 8">
    <name type="scientific">Halomonas cupida</name>
    <dbReference type="NCBI Taxonomy" id="44933"/>
    <lineage>
        <taxon>Bacteria</taxon>
        <taxon>Pseudomonadati</taxon>
        <taxon>Pseudomonadota</taxon>
        <taxon>Gammaproteobacteria</taxon>
        <taxon>Oceanospirillales</taxon>
        <taxon>Halomonadaceae</taxon>
        <taxon>Halomonas</taxon>
    </lineage>
</organism>
<evidence type="ECO:0000313" key="8">
    <source>
        <dbReference type="Proteomes" id="UP000184123"/>
    </source>
</evidence>
<dbReference type="InterPro" id="IPR003439">
    <property type="entry name" value="ABC_transporter-like_ATP-bd"/>
</dbReference>
<dbReference type="GO" id="GO:0016887">
    <property type="term" value="F:ATP hydrolysis activity"/>
    <property type="evidence" value="ECO:0007669"/>
    <property type="project" value="InterPro"/>
</dbReference>
<dbReference type="OrthoDB" id="9784450at2"/>
<evidence type="ECO:0000256" key="4">
    <source>
        <dbReference type="ARBA" id="ARBA00022840"/>
    </source>
</evidence>
<dbReference type="GO" id="GO:0005524">
    <property type="term" value="F:ATP binding"/>
    <property type="evidence" value="ECO:0007669"/>
    <property type="project" value="UniProtKB-KW"/>
</dbReference>
<dbReference type="STRING" id="44933.SAMN05660971_03198"/>
<protein>
    <submittedName>
        <fullName evidence="6">ABC transporter ATP-binding protein</fullName>
    </submittedName>
    <submittedName>
        <fullName evidence="7">Microcin C transport system ATP-binding protein</fullName>
    </submittedName>
</protein>
<keyword evidence="4 7" id="KW-0067">ATP-binding</keyword>
<evidence type="ECO:0000256" key="2">
    <source>
        <dbReference type="ARBA" id="ARBA00022448"/>
    </source>
</evidence>
<evidence type="ECO:0000259" key="5">
    <source>
        <dbReference type="PROSITE" id="PS50893"/>
    </source>
</evidence>
<keyword evidence="9" id="KW-1185">Reference proteome</keyword>
<accession>A0A1M7JKG4</accession>
<dbReference type="RefSeq" id="WP_073436219.1">
    <property type="nucleotide sequence ID" value="NZ_BJXU01000095.1"/>
</dbReference>
<sequence>MPTDPLFELDDISVAFNGRTVVDRLSLSVDTGETLALVGESGSGKTVAALAALNLLPDNAVVSGRRRLAATDLAALSRRQWQTVLGNRIGFIFQEPMTSLNPLHTIGRQLGETLRLHQGIRGEPARQRCLQLLEQVKLPRAAELLKVWPHQLSGGQRQRVMIAMAIANNPQLLVADEPTTALDVTVQQDILALLAELRDQHGMGMLFITHDLNLVRRHADRVCVLHHGEHQETGSIEEVFTRPRSSHTRELLAADPEGRPGPVLSANPLLAARQLAVSFKRPKRLLSRRPPAFEAVAPLDLQVAPGETLGVVGESGSGKTTLALALLRLVSSHGEIDFDGVRLDQLHGEALRRQRKEIQVVFQDPYGSLSPRMPVADIVSEGLRFHHPELSDDEVKQRVRRTLNEVGLPEDVAQRYPHEFSGGQRQRIAVARAIILEPRLIILDEPTSALDRTIQKQLVELLRDLQRRHGISYLFISHDLAVVRAMAHRILVLREGQVVEHGDSEQVLTRPGSDYTRTLIAASSLASDSTP</sequence>
<dbReference type="Pfam" id="PF00005">
    <property type="entry name" value="ABC_tran"/>
    <property type="match status" value="2"/>
</dbReference>
<dbReference type="GO" id="GO:0055085">
    <property type="term" value="P:transmembrane transport"/>
    <property type="evidence" value="ECO:0007669"/>
    <property type="project" value="UniProtKB-ARBA"/>
</dbReference>
<keyword evidence="2" id="KW-0813">Transport</keyword>
<reference evidence="7 8" key="1">
    <citation type="submission" date="2016-11" db="EMBL/GenBank/DDBJ databases">
        <authorList>
            <person name="Jaros S."/>
            <person name="Januszkiewicz K."/>
            <person name="Wedrychowicz H."/>
        </authorList>
    </citation>
    <scope>NUCLEOTIDE SEQUENCE [LARGE SCALE GENOMIC DNA]</scope>
    <source>
        <strain evidence="7 8">DSM 4740</strain>
    </source>
</reference>
<dbReference type="NCBIfam" id="NF007739">
    <property type="entry name" value="PRK10419.1"/>
    <property type="match status" value="2"/>
</dbReference>
<evidence type="ECO:0000313" key="9">
    <source>
        <dbReference type="Proteomes" id="UP000321726"/>
    </source>
</evidence>
<dbReference type="InterPro" id="IPR027417">
    <property type="entry name" value="P-loop_NTPase"/>
</dbReference>
<comment type="similarity">
    <text evidence="1">Belongs to the ABC transporter superfamily.</text>
</comment>
<keyword evidence="3" id="KW-0547">Nucleotide-binding</keyword>
<evidence type="ECO:0000313" key="7">
    <source>
        <dbReference type="EMBL" id="SHM53263.1"/>
    </source>
</evidence>
<evidence type="ECO:0000256" key="1">
    <source>
        <dbReference type="ARBA" id="ARBA00005417"/>
    </source>
</evidence>
<dbReference type="InterPro" id="IPR017871">
    <property type="entry name" value="ABC_transporter-like_CS"/>
</dbReference>
<gene>
    <name evidence="6" type="ORF">HCU01_25370</name>
    <name evidence="7" type="ORF">SAMN05660971_03198</name>
</gene>
<name>A0A1M7JKG4_9GAMM</name>
<dbReference type="EMBL" id="FRCA01000009">
    <property type="protein sequence ID" value="SHM53263.1"/>
    <property type="molecule type" value="Genomic_DNA"/>
</dbReference>
<dbReference type="Proteomes" id="UP000184123">
    <property type="component" value="Unassembled WGS sequence"/>
</dbReference>
<dbReference type="NCBIfam" id="NF008453">
    <property type="entry name" value="PRK11308.1"/>
    <property type="match status" value="2"/>
</dbReference>
<dbReference type="Gene3D" id="3.40.50.300">
    <property type="entry name" value="P-loop containing nucleotide triphosphate hydrolases"/>
    <property type="match status" value="2"/>
</dbReference>
<dbReference type="AlphaFoldDB" id="A0A1M7JKG4"/>
<dbReference type="EMBL" id="BJXU01000095">
    <property type="protein sequence ID" value="GEN24588.1"/>
    <property type="molecule type" value="Genomic_DNA"/>
</dbReference>
<dbReference type="SMART" id="SM00382">
    <property type="entry name" value="AAA"/>
    <property type="match status" value="2"/>
</dbReference>
<evidence type="ECO:0000313" key="6">
    <source>
        <dbReference type="EMBL" id="GEN24588.1"/>
    </source>
</evidence>
<feature type="domain" description="ABC transporter" evidence="5">
    <location>
        <begin position="7"/>
        <end position="252"/>
    </location>
</feature>
<dbReference type="PROSITE" id="PS50893">
    <property type="entry name" value="ABC_TRANSPORTER_2"/>
    <property type="match status" value="2"/>
</dbReference>
<dbReference type="PANTHER" id="PTHR43776">
    <property type="entry name" value="TRANSPORT ATP-BINDING PROTEIN"/>
    <property type="match status" value="1"/>
</dbReference>
<dbReference type="InterPro" id="IPR050319">
    <property type="entry name" value="ABC_transp_ATP-bind"/>
</dbReference>
<dbReference type="PROSITE" id="PS00211">
    <property type="entry name" value="ABC_TRANSPORTER_1"/>
    <property type="match status" value="2"/>
</dbReference>
<feature type="domain" description="ABC transporter" evidence="5">
    <location>
        <begin position="280"/>
        <end position="520"/>
    </location>
</feature>
<proteinExistence type="inferred from homology"/>
<evidence type="ECO:0000256" key="3">
    <source>
        <dbReference type="ARBA" id="ARBA00022741"/>
    </source>
</evidence>
<reference evidence="6 9" key="2">
    <citation type="submission" date="2019-07" db="EMBL/GenBank/DDBJ databases">
        <title>Whole genome shotgun sequence of Halomonas cupida NBRC 102219.</title>
        <authorList>
            <person name="Hosoyama A."/>
            <person name="Uohara A."/>
            <person name="Ohji S."/>
            <person name="Ichikawa N."/>
        </authorList>
    </citation>
    <scope>NUCLEOTIDE SEQUENCE [LARGE SCALE GENOMIC DNA]</scope>
    <source>
        <strain evidence="6 9">NBRC 102219</strain>
    </source>
</reference>
<dbReference type="CDD" id="cd03257">
    <property type="entry name" value="ABC_NikE_OppD_transporters"/>
    <property type="match status" value="2"/>
</dbReference>
<dbReference type="InterPro" id="IPR003593">
    <property type="entry name" value="AAA+_ATPase"/>
</dbReference>
<dbReference type="SUPFAM" id="SSF52540">
    <property type="entry name" value="P-loop containing nucleoside triphosphate hydrolases"/>
    <property type="match status" value="2"/>
</dbReference>
<dbReference type="PANTHER" id="PTHR43776:SF7">
    <property type="entry name" value="D,D-DIPEPTIDE TRANSPORT ATP-BINDING PROTEIN DDPF-RELATED"/>
    <property type="match status" value="1"/>
</dbReference>
<dbReference type="Proteomes" id="UP000321726">
    <property type="component" value="Unassembled WGS sequence"/>
</dbReference>